<keyword evidence="4" id="KW-1185">Reference proteome</keyword>
<dbReference type="PROSITE" id="PS50110">
    <property type="entry name" value="RESPONSE_REGULATORY"/>
    <property type="match status" value="1"/>
</dbReference>
<dbReference type="EMBL" id="JAATOP010000014">
    <property type="protein sequence ID" value="NIY73830.1"/>
    <property type="molecule type" value="Genomic_DNA"/>
</dbReference>
<name>A0ABX0W1G7_9RHOB</name>
<evidence type="ECO:0000313" key="3">
    <source>
        <dbReference type="EMBL" id="NIY73830.1"/>
    </source>
</evidence>
<dbReference type="Proteomes" id="UP000709466">
    <property type="component" value="Unassembled WGS sequence"/>
</dbReference>
<feature type="modified residue" description="4-aspartylphosphate" evidence="1">
    <location>
        <position position="59"/>
    </location>
</feature>
<dbReference type="InterPro" id="IPR001789">
    <property type="entry name" value="Sig_transdc_resp-reg_receiver"/>
</dbReference>
<dbReference type="SMART" id="SM00448">
    <property type="entry name" value="REC"/>
    <property type="match status" value="1"/>
</dbReference>
<evidence type="ECO:0000256" key="1">
    <source>
        <dbReference type="PROSITE-ProRule" id="PRU00169"/>
    </source>
</evidence>
<dbReference type="Gene3D" id="3.40.50.2300">
    <property type="match status" value="1"/>
</dbReference>
<dbReference type="RefSeq" id="WP_167639216.1">
    <property type="nucleotide sequence ID" value="NZ_JAATOP010000014.1"/>
</dbReference>
<dbReference type="SUPFAM" id="SSF52172">
    <property type="entry name" value="CheY-like"/>
    <property type="match status" value="1"/>
</dbReference>
<organism evidence="3 4">
    <name type="scientific">Marivivens donghaensis</name>
    <dbReference type="NCBI Taxonomy" id="1699413"/>
    <lineage>
        <taxon>Bacteria</taxon>
        <taxon>Pseudomonadati</taxon>
        <taxon>Pseudomonadota</taxon>
        <taxon>Alphaproteobacteria</taxon>
        <taxon>Rhodobacterales</taxon>
        <taxon>Paracoccaceae</taxon>
        <taxon>Marivivens group</taxon>
        <taxon>Marivivens</taxon>
    </lineage>
</organism>
<sequence>MPNFSRDLDVLILEDEALISFDLELLISSCGAKSVVCAFDIEQAREALAQQTFDIAVLDLNLPDGESTVLVPDLRKTNTAIVFHSGHAERADLMERYPYAEFTAKPAAVQTFKSAFVTALAKAQGALPTAEG</sequence>
<accession>A0ABX0W1G7</accession>
<proteinExistence type="predicted"/>
<keyword evidence="1" id="KW-0597">Phosphoprotein</keyword>
<reference evidence="3 4" key="1">
    <citation type="submission" date="2020-03" db="EMBL/GenBank/DDBJ databases">
        <title>Bacterial isolates of synthetic phycosphere.</title>
        <authorList>
            <person name="Fu H."/>
            <person name="Moran M.A."/>
        </authorList>
    </citation>
    <scope>NUCLEOTIDE SEQUENCE [LARGE SCALE GENOMIC DNA]</scope>
    <source>
        <strain evidence="3 4">HF1</strain>
    </source>
</reference>
<evidence type="ECO:0000259" key="2">
    <source>
        <dbReference type="PROSITE" id="PS50110"/>
    </source>
</evidence>
<dbReference type="Pfam" id="PF00072">
    <property type="entry name" value="Response_reg"/>
    <property type="match status" value="1"/>
</dbReference>
<gene>
    <name evidence="3" type="ORF">HCZ30_15475</name>
</gene>
<feature type="domain" description="Response regulatory" evidence="2">
    <location>
        <begin position="9"/>
        <end position="120"/>
    </location>
</feature>
<protein>
    <submittedName>
        <fullName evidence="3">Response regulator</fullName>
    </submittedName>
</protein>
<evidence type="ECO:0000313" key="4">
    <source>
        <dbReference type="Proteomes" id="UP000709466"/>
    </source>
</evidence>
<comment type="caution">
    <text evidence="3">The sequence shown here is derived from an EMBL/GenBank/DDBJ whole genome shotgun (WGS) entry which is preliminary data.</text>
</comment>
<dbReference type="InterPro" id="IPR011006">
    <property type="entry name" value="CheY-like_superfamily"/>
</dbReference>